<comment type="caution">
    <text evidence="7">The sequence shown here is derived from an EMBL/GenBank/DDBJ whole genome shotgun (WGS) entry which is preliminary data.</text>
</comment>
<organism evidence="7 8">
    <name type="scientific">Bradyrhizobium sacchari</name>
    <dbReference type="NCBI Taxonomy" id="1399419"/>
    <lineage>
        <taxon>Bacteria</taxon>
        <taxon>Pseudomonadati</taxon>
        <taxon>Pseudomonadota</taxon>
        <taxon>Alphaproteobacteria</taxon>
        <taxon>Hyphomicrobiales</taxon>
        <taxon>Nitrobacteraceae</taxon>
        <taxon>Bradyrhizobium</taxon>
    </lineage>
</organism>
<dbReference type="AlphaFoldDB" id="A0A560JIE6"/>
<dbReference type="InterPro" id="IPR050833">
    <property type="entry name" value="Poly_Biosynth_Transport"/>
</dbReference>
<keyword evidence="3 6" id="KW-0812">Transmembrane</keyword>
<keyword evidence="2" id="KW-1003">Cell membrane</keyword>
<keyword evidence="4 6" id="KW-1133">Transmembrane helix</keyword>
<evidence type="ECO:0000256" key="2">
    <source>
        <dbReference type="ARBA" id="ARBA00022475"/>
    </source>
</evidence>
<feature type="transmembrane region" description="Helical" evidence="6">
    <location>
        <begin position="285"/>
        <end position="304"/>
    </location>
</feature>
<dbReference type="EMBL" id="VITW01000012">
    <property type="protein sequence ID" value="TWB68110.1"/>
    <property type="molecule type" value="Genomic_DNA"/>
</dbReference>
<keyword evidence="8" id="KW-1185">Reference proteome</keyword>
<dbReference type="OrthoDB" id="8160032at2"/>
<keyword evidence="5 6" id="KW-0472">Membrane</keyword>
<accession>A0A560JIE6</accession>
<feature type="transmembrane region" description="Helical" evidence="6">
    <location>
        <begin position="201"/>
        <end position="222"/>
    </location>
</feature>
<evidence type="ECO:0000256" key="1">
    <source>
        <dbReference type="ARBA" id="ARBA00004651"/>
    </source>
</evidence>
<evidence type="ECO:0000313" key="8">
    <source>
        <dbReference type="Proteomes" id="UP000315914"/>
    </source>
</evidence>
<dbReference type="Proteomes" id="UP000315914">
    <property type="component" value="Unassembled WGS sequence"/>
</dbReference>
<evidence type="ECO:0000256" key="6">
    <source>
        <dbReference type="SAM" id="Phobius"/>
    </source>
</evidence>
<feature type="transmembrane region" description="Helical" evidence="6">
    <location>
        <begin position="411"/>
        <end position="429"/>
    </location>
</feature>
<feature type="transmembrane region" description="Helical" evidence="6">
    <location>
        <begin position="310"/>
        <end position="333"/>
    </location>
</feature>
<proteinExistence type="predicted"/>
<feature type="transmembrane region" description="Helical" evidence="6">
    <location>
        <begin position="75"/>
        <end position="97"/>
    </location>
</feature>
<dbReference type="RefSeq" id="WP_080140136.1">
    <property type="nucleotide sequence ID" value="NZ_LWIG01000063.1"/>
</dbReference>
<evidence type="ECO:0000256" key="4">
    <source>
        <dbReference type="ARBA" id="ARBA00022989"/>
    </source>
</evidence>
<comment type="subcellular location">
    <subcellularLocation>
        <location evidence="1">Cell membrane</location>
        <topology evidence="1">Multi-pass membrane protein</topology>
    </subcellularLocation>
</comment>
<evidence type="ECO:0000256" key="3">
    <source>
        <dbReference type="ARBA" id="ARBA00022692"/>
    </source>
</evidence>
<dbReference type="PANTHER" id="PTHR30250">
    <property type="entry name" value="PST FAMILY PREDICTED COLANIC ACID TRANSPORTER"/>
    <property type="match status" value="1"/>
</dbReference>
<dbReference type="GO" id="GO:0005886">
    <property type="term" value="C:plasma membrane"/>
    <property type="evidence" value="ECO:0007669"/>
    <property type="project" value="UniProtKB-SubCell"/>
</dbReference>
<feature type="transmembrane region" description="Helical" evidence="6">
    <location>
        <begin position="381"/>
        <end position="399"/>
    </location>
</feature>
<evidence type="ECO:0000256" key="5">
    <source>
        <dbReference type="ARBA" id="ARBA00023136"/>
    </source>
</evidence>
<dbReference type="PANTHER" id="PTHR30250:SF11">
    <property type="entry name" value="O-ANTIGEN TRANSPORTER-RELATED"/>
    <property type="match status" value="1"/>
</dbReference>
<evidence type="ECO:0000313" key="7">
    <source>
        <dbReference type="EMBL" id="TWB68110.1"/>
    </source>
</evidence>
<feature type="transmembrane region" description="Helical" evidence="6">
    <location>
        <begin position="103"/>
        <end position="123"/>
    </location>
</feature>
<feature type="transmembrane region" description="Helical" evidence="6">
    <location>
        <begin position="135"/>
        <end position="157"/>
    </location>
</feature>
<protein>
    <submittedName>
        <fullName evidence="7">O-antigen/teichoic acid export membrane protein</fullName>
    </submittedName>
</protein>
<feature type="transmembrane region" description="Helical" evidence="6">
    <location>
        <begin position="435"/>
        <end position="455"/>
    </location>
</feature>
<name>A0A560JIE6_9BRAD</name>
<gene>
    <name evidence="7" type="ORF">FBZ95_11212</name>
</gene>
<sequence length="460" mass="47793">MIRLLALGSYFYQSLVAILLILLLSHQLEAAHYTTYSLTMAVSQFATVVAFEWIQLAGQRFLASSGGDDTKRLQCSLFLALALSAAALAAIAALAAASGLVPLSLIGLGFVVTIMQGTTDLHYMMIRVSGKLSWASILLICRATFLLAGAATGAGLYGTTEAALLGIFVGHGLGLVLGSIVDRTFLNWSPRIATRADLSAFARYGMLASGASVVHLSVPILIRFLVVGRFGIASSASAGFSMAIDLLQRPFSVLLSAIHTISYPDVVARFDNDTRKAAQTAAAGLFDLAVCSTALMLGGLVAFIPDAARFFVPPALIASFLAVTPTVALFYFLHTHLQATLALVPHLEKAALRLIIIAAGQLALVSIFVLASTAASLGPTAAIALAGLATALVIACSIGPTVRFGAYPRPMLAFSSVLGATIIAASVALPSEPVSWLLAKIAAAALITIAIGWVGDLLKH</sequence>
<reference evidence="7 8" key="1">
    <citation type="submission" date="2019-06" db="EMBL/GenBank/DDBJ databases">
        <title>Genomic Encyclopedia of Type Strains, Phase IV (KMG-V): Genome sequencing to study the core and pangenomes of soil and plant-associated prokaryotes.</title>
        <authorList>
            <person name="Whitman W."/>
        </authorList>
    </citation>
    <scope>NUCLEOTIDE SEQUENCE [LARGE SCALE GENOMIC DNA]</scope>
    <source>
        <strain evidence="7 8">BR 10556</strain>
    </source>
</reference>
<feature type="transmembrane region" description="Helical" evidence="6">
    <location>
        <begin position="354"/>
        <end position="375"/>
    </location>
</feature>
<feature type="transmembrane region" description="Helical" evidence="6">
    <location>
        <begin position="40"/>
        <end position="63"/>
    </location>
</feature>
<feature type="transmembrane region" description="Helical" evidence="6">
    <location>
        <begin position="163"/>
        <end position="181"/>
    </location>
</feature>